<feature type="transmembrane region" description="Helical" evidence="1">
    <location>
        <begin position="865"/>
        <end position="884"/>
    </location>
</feature>
<dbReference type="Proteomes" id="UP000544222">
    <property type="component" value="Unassembled WGS sequence"/>
</dbReference>
<dbReference type="PRINTS" id="PR00702">
    <property type="entry name" value="ACRIFLAVINRP"/>
</dbReference>
<reference evidence="2 3" key="1">
    <citation type="submission" date="2020-08" db="EMBL/GenBank/DDBJ databases">
        <title>Genomic Encyclopedia of Type Strains, Phase IV (KMG-IV): sequencing the most valuable type-strain genomes for metagenomic binning, comparative biology and taxonomic classification.</title>
        <authorList>
            <person name="Goeker M."/>
        </authorList>
    </citation>
    <scope>NUCLEOTIDE SEQUENCE [LARGE SCALE GENOMIC DNA]</scope>
    <source>
        <strain evidence="2 3">DSM 27471</strain>
    </source>
</reference>
<dbReference type="SUPFAM" id="SSF82866">
    <property type="entry name" value="Multidrug efflux transporter AcrB transmembrane domain"/>
    <property type="match status" value="2"/>
</dbReference>
<dbReference type="GO" id="GO:0042910">
    <property type="term" value="F:xenobiotic transmembrane transporter activity"/>
    <property type="evidence" value="ECO:0007669"/>
    <property type="project" value="TreeGrafter"/>
</dbReference>
<feature type="transmembrane region" description="Helical" evidence="1">
    <location>
        <begin position="917"/>
        <end position="944"/>
    </location>
</feature>
<dbReference type="Gene3D" id="3.30.70.1430">
    <property type="entry name" value="Multidrug efflux transporter AcrB pore domain"/>
    <property type="match status" value="2"/>
</dbReference>
<keyword evidence="3" id="KW-1185">Reference proteome</keyword>
<sequence>MSIYKSAVNNPITTMMIFVGIVVFGLYSLTRLPIDFYPKMDLPMISVVTTYSGANASDIETNITKPLEDALNGIEGLKDLTSTSQDNLSVITLEFEWGTNLDESMNDIRTAIDGVYPNLPDGCQRPAVIKFSTSMMPILMYSVTATDSYPGLEKIINDKIVNPLNRIDGIGSVTMNGAPERTIYVDVDKNKLAAYHMSLEQIGNAIGARNLNTPSGDVKMGAMDYQLRVQGQFTESNQVRNVVVGTVNGTQVLVKDLATVRDTLKDATMITKENGKNGIQLMVMKQSGANTVAVAHDVKAMLTQIEKTLPSDVHVKEVFDSASFIKGSVTNLSDALLFALIFVAGVVFFFLGRWRATFIVLLTIPISLITALIYLALTNNSLNIISLSSLSIAIGMVVDDAIVVLENITKHIERGSSPRDAAIYATNEVWLAVIVTTMVVVAVFMPLTFISGITGVMFNQLGWIVSITVVTSTLAAITITPMLSSRLLRLKTQAEKNSTKLSWDNTIGKWLNHLDHWYERKIHWALGHKRWVVGGAFVIFAISIYLGQFVGTEFLPTSDQSRLQITAQLAPGTRVELTSQTARKIEDILAKKVPEMNLVTTAVGANDQGGIAAIFNSSAGSNIINMTLSLKPINQRKRSDVQIADAIRPEIAKLPEIVDYHISTGGVSFGSSSTFDIEIYGYDFDETDRLAQEIKRAVTGLGGVRDVQISRKPDQPELEVSLDRQKLAMYGLTNAGVSTMIHDYVNGMTASKFHEQGDEYDIIVRLNADERSSISALQELLIPTPQGGNVALKELGTIKEFWAPPNIDHKEKQRIVTVSITPVNVSLSTLATEVKAKIAKMNVPSDVQIVLGGIYKDQQDSFKDLGLLLVLVILLVFIVMASQFESFSKPFAIMFSIPFAFTGVILALLLTGVKLGIIAALGSVLLVGIVVKNGIVMVDFINLLRDRGLPLNEAIEKGGRSRLRPVLMTASATFLGMVPMALSVGDGAETWTPMGITVIGGLVFSTMVTLIIVPVMYAILSRRGERDKESVVRKEFHFMD</sequence>
<dbReference type="SUPFAM" id="SSF82693">
    <property type="entry name" value="Multidrug efflux transporter AcrB pore domain, PN1, PN2, PC1 and PC2 subdomains"/>
    <property type="match status" value="3"/>
</dbReference>
<keyword evidence="1" id="KW-0812">Transmembrane</keyword>
<feature type="transmembrane region" description="Helical" evidence="1">
    <location>
        <begin position="358"/>
        <end position="377"/>
    </location>
</feature>
<gene>
    <name evidence="2" type="ORF">FHX64_002443</name>
</gene>
<organism evidence="2 3">
    <name type="scientific">Microbacter margulisiae</name>
    <dbReference type="NCBI Taxonomy" id="1350067"/>
    <lineage>
        <taxon>Bacteria</taxon>
        <taxon>Pseudomonadati</taxon>
        <taxon>Bacteroidota</taxon>
        <taxon>Bacteroidia</taxon>
        <taxon>Bacteroidales</taxon>
        <taxon>Porphyromonadaceae</taxon>
        <taxon>Microbacter</taxon>
    </lineage>
</organism>
<dbReference type="PANTHER" id="PTHR32063">
    <property type="match status" value="1"/>
</dbReference>
<feature type="transmembrane region" description="Helical" evidence="1">
    <location>
        <begin position="996"/>
        <end position="1020"/>
    </location>
</feature>
<dbReference type="InterPro" id="IPR027463">
    <property type="entry name" value="AcrB_DN_DC_subdom"/>
</dbReference>
<dbReference type="RefSeq" id="WP_183414015.1">
    <property type="nucleotide sequence ID" value="NZ_JACHYB010000002.1"/>
</dbReference>
<dbReference type="GO" id="GO:0005886">
    <property type="term" value="C:plasma membrane"/>
    <property type="evidence" value="ECO:0007669"/>
    <property type="project" value="TreeGrafter"/>
</dbReference>
<keyword evidence="1" id="KW-0472">Membrane</keyword>
<feature type="transmembrane region" description="Helical" evidence="1">
    <location>
        <begin position="531"/>
        <end position="551"/>
    </location>
</feature>
<feature type="transmembrane region" description="Helical" evidence="1">
    <location>
        <begin position="891"/>
        <end position="911"/>
    </location>
</feature>
<feature type="transmembrane region" description="Helical" evidence="1">
    <location>
        <begin position="461"/>
        <end position="483"/>
    </location>
</feature>
<dbReference type="InterPro" id="IPR001036">
    <property type="entry name" value="Acrflvin-R"/>
</dbReference>
<proteinExistence type="predicted"/>
<dbReference type="Gene3D" id="3.30.2090.10">
    <property type="entry name" value="Multidrug efflux transporter AcrB TolC docking domain, DN and DC subdomains"/>
    <property type="match status" value="2"/>
</dbReference>
<dbReference type="SUPFAM" id="SSF82714">
    <property type="entry name" value="Multidrug efflux transporter AcrB TolC docking domain, DN and DC subdomains"/>
    <property type="match status" value="2"/>
</dbReference>
<dbReference type="EMBL" id="JACHYB010000002">
    <property type="protein sequence ID" value="MBB3188245.1"/>
    <property type="molecule type" value="Genomic_DNA"/>
</dbReference>
<dbReference type="PANTHER" id="PTHR32063:SF0">
    <property type="entry name" value="SWARMING MOTILITY PROTEIN SWRC"/>
    <property type="match status" value="1"/>
</dbReference>
<evidence type="ECO:0000256" key="1">
    <source>
        <dbReference type="SAM" id="Phobius"/>
    </source>
</evidence>
<name>A0A7W5DSG4_9PORP</name>
<feature type="transmembrane region" description="Helical" evidence="1">
    <location>
        <begin position="12"/>
        <end position="30"/>
    </location>
</feature>
<dbReference type="Gene3D" id="1.20.1640.10">
    <property type="entry name" value="Multidrug efflux transporter AcrB transmembrane domain"/>
    <property type="match status" value="2"/>
</dbReference>
<keyword evidence="1" id="KW-1133">Transmembrane helix</keyword>
<dbReference type="Gene3D" id="3.30.70.1440">
    <property type="entry name" value="Multidrug efflux transporter AcrB pore domain"/>
    <property type="match status" value="1"/>
</dbReference>
<evidence type="ECO:0000313" key="3">
    <source>
        <dbReference type="Proteomes" id="UP000544222"/>
    </source>
</evidence>
<dbReference type="Pfam" id="PF00873">
    <property type="entry name" value="ACR_tran"/>
    <property type="match status" value="1"/>
</dbReference>
<comment type="caution">
    <text evidence="2">The sequence shown here is derived from an EMBL/GenBank/DDBJ whole genome shotgun (WGS) entry which is preliminary data.</text>
</comment>
<protein>
    <submittedName>
        <fullName evidence="2">HAE1 family hydrophobic/amphiphilic exporter-1</fullName>
    </submittedName>
</protein>
<dbReference type="AlphaFoldDB" id="A0A7W5DSG4"/>
<evidence type="ECO:0000313" key="2">
    <source>
        <dbReference type="EMBL" id="MBB3188245.1"/>
    </source>
</evidence>
<feature type="transmembrane region" description="Helical" evidence="1">
    <location>
        <begin position="335"/>
        <end position="351"/>
    </location>
</feature>
<accession>A0A7W5DSG4</accession>
<dbReference type="Gene3D" id="3.30.70.1320">
    <property type="entry name" value="Multidrug efflux transporter AcrB pore domain like"/>
    <property type="match status" value="1"/>
</dbReference>
<feature type="transmembrane region" description="Helical" evidence="1">
    <location>
        <begin position="965"/>
        <end position="984"/>
    </location>
</feature>
<feature type="transmembrane region" description="Helical" evidence="1">
    <location>
        <begin position="429"/>
        <end position="449"/>
    </location>
</feature>
<feature type="transmembrane region" description="Helical" evidence="1">
    <location>
        <begin position="383"/>
        <end position="408"/>
    </location>
</feature>